<dbReference type="STRING" id="247156.NFA_20790"/>
<dbReference type="KEGG" id="nfa:NFA_20790"/>
<organism evidence="1 2">
    <name type="scientific">Nocardia farcinica (strain IFM 10152)</name>
    <dbReference type="NCBI Taxonomy" id="247156"/>
    <lineage>
        <taxon>Bacteria</taxon>
        <taxon>Bacillati</taxon>
        <taxon>Actinomycetota</taxon>
        <taxon>Actinomycetes</taxon>
        <taxon>Mycobacteriales</taxon>
        <taxon>Nocardiaceae</taxon>
        <taxon>Nocardia</taxon>
    </lineage>
</organism>
<dbReference type="Proteomes" id="UP000006820">
    <property type="component" value="Chromosome"/>
</dbReference>
<proteinExistence type="predicted"/>
<evidence type="ECO:0000313" key="2">
    <source>
        <dbReference type="Proteomes" id="UP000006820"/>
    </source>
</evidence>
<evidence type="ECO:0000313" key="1">
    <source>
        <dbReference type="EMBL" id="BAD56925.1"/>
    </source>
</evidence>
<name>Q5YY16_NOCFA</name>
<accession>Q5YY16</accession>
<dbReference type="GeneID" id="61132842"/>
<dbReference type="HOGENOM" id="CLU_2718295_0_0_11"/>
<dbReference type="RefSeq" id="WP_011208610.1">
    <property type="nucleotide sequence ID" value="NC_006361.1"/>
</dbReference>
<dbReference type="OrthoDB" id="4774899at2"/>
<reference evidence="1 2" key="1">
    <citation type="journal article" date="2004" name="Proc. Natl. Acad. Sci. U.S.A.">
        <title>The complete genomic sequence of Nocardia farcinica IFM 10152.</title>
        <authorList>
            <person name="Ishikawa J."/>
            <person name="Yamashita A."/>
            <person name="Mikami Y."/>
            <person name="Hoshino Y."/>
            <person name="Kurita H."/>
            <person name="Hotta K."/>
            <person name="Shiba T."/>
            <person name="Hattori M."/>
        </authorList>
    </citation>
    <scope>NUCLEOTIDE SEQUENCE [LARGE SCALE GENOMIC DNA]</scope>
    <source>
        <strain evidence="1 2">IFM 10152</strain>
    </source>
</reference>
<protein>
    <submittedName>
        <fullName evidence="1">Uncharacterized protein</fullName>
    </submittedName>
</protein>
<dbReference type="EMBL" id="AP006618">
    <property type="protein sequence ID" value="BAD56925.1"/>
    <property type="molecule type" value="Genomic_DNA"/>
</dbReference>
<sequence length="72" mass="7585">MGPQLPARDVTVVADWRNLDTAATGFGEPGSYLAGQRLPPAITLLPTGPARVQLTLRTDKPNIPASLDVFAS</sequence>
<gene>
    <name evidence="1" type="ordered locus">NFA_20790</name>
</gene>
<keyword evidence="2" id="KW-1185">Reference proteome</keyword>
<dbReference type="AlphaFoldDB" id="Q5YY16"/>